<reference evidence="1 2" key="1">
    <citation type="journal article" date="2023" name="Science">
        <title>Complex scaffold remodeling in plant triterpene biosynthesis.</title>
        <authorList>
            <person name="De La Pena R."/>
            <person name="Hodgson H."/>
            <person name="Liu J.C."/>
            <person name="Stephenson M.J."/>
            <person name="Martin A.C."/>
            <person name="Owen C."/>
            <person name="Harkess A."/>
            <person name="Leebens-Mack J."/>
            <person name="Jimenez L.E."/>
            <person name="Osbourn A."/>
            <person name="Sattely E.S."/>
        </authorList>
    </citation>
    <scope>NUCLEOTIDE SEQUENCE [LARGE SCALE GENOMIC DNA]</scope>
    <source>
        <strain evidence="2">cv. JPN11</strain>
        <tissue evidence="1">Leaf</tissue>
    </source>
</reference>
<dbReference type="Proteomes" id="UP001164539">
    <property type="component" value="Chromosome 11"/>
</dbReference>
<evidence type="ECO:0000313" key="1">
    <source>
        <dbReference type="EMBL" id="KAJ4706732.1"/>
    </source>
</evidence>
<protein>
    <submittedName>
        <fullName evidence="1">Werner Syndrome-like exonuclease</fullName>
    </submittedName>
</protein>
<sequence>MTISIRNRQVASDTHDIYDVSFFDDEIITVVTHSPSVVKSWIANIERIHRRRLHRLIVGLDVEWRPSFSRKSNPVATLQLCVGRRCLVFQLIHAPTIPKSLEEFLMDEDYTFVGVGIDSDVQKLENDYGLEVCNTVDLKLLAAAELGIKGLRHAGLKALAWEVLEKELDKPRNVTLSAWDNRRLSDAQVCYACLDSFVSFEIGRVLNASD</sequence>
<keyword evidence="2" id="KW-1185">Reference proteome</keyword>
<accession>A0ACC1X5U3</accession>
<organism evidence="1 2">
    <name type="scientific">Melia azedarach</name>
    <name type="common">Chinaberry tree</name>
    <dbReference type="NCBI Taxonomy" id="155640"/>
    <lineage>
        <taxon>Eukaryota</taxon>
        <taxon>Viridiplantae</taxon>
        <taxon>Streptophyta</taxon>
        <taxon>Embryophyta</taxon>
        <taxon>Tracheophyta</taxon>
        <taxon>Spermatophyta</taxon>
        <taxon>Magnoliopsida</taxon>
        <taxon>eudicotyledons</taxon>
        <taxon>Gunneridae</taxon>
        <taxon>Pentapetalae</taxon>
        <taxon>rosids</taxon>
        <taxon>malvids</taxon>
        <taxon>Sapindales</taxon>
        <taxon>Meliaceae</taxon>
        <taxon>Melia</taxon>
    </lineage>
</organism>
<gene>
    <name evidence="1" type="ORF">OWV82_020351</name>
</gene>
<name>A0ACC1X5U3_MELAZ</name>
<evidence type="ECO:0000313" key="2">
    <source>
        <dbReference type="Proteomes" id="UP001164539"/>
    </source>
</evidence>
<comment type="caution">
    <text evidence="1">The sequence shown here is derived from an EMBL/GenBank/DDBJ whole genome shotgun (WGS) entry which is preliminary data.</text>
</comment>
<proteinExistence type="predicted"/>
<dbReference type="EMBL" id="CM051404">
    <property type="protein sequence ID" value="KAJ4706732.1"/>
    <property type="molecule type" value="Genomic_DNA"/>
</dbReference>